<evidence type="ECO:0000256" key="3">
    <source>
        <dbReference type="ARBA" id="ARBA00023163"/>
    </source>
</evidence>
<proteinExistence type="predicted"/>
<dbReference type="PANTHER" id="PTHR43280">
    <property type="entry name" value="ARAC-FAMILY TRANSCRIPTIONAL REGULATOR"/>
    <property type="match status" value="1"/>
</dbReference>
<dbReference type="PROSITE" id="PS01124">
    <property type="entry name" value="HTH_ARAC_FAMILY_2"/>
    <property type="match status" value="1"/>
</dbReference>
<dbReference type="InterPro" id="IPR018060">
    <property type="entry name" value="HTH_AraC"/>
</dbReference>
<evidence type="ECO:0000313" key="6">
    <source>
        <dbReference type="EMBL" id="NHB75364.1"/>
    </source>
</evidence>
<dbReference type="EMBL" id="JAANHS010000001">
    <property type="protein sequence ID" value="NHB75364.1"/>
    <property type="molecule type" value="Genomic_DNA"/>
</dbReference>
<evidence type="ECO:0000256" key="1">
    <source>
        <dbReference type="ARBA" id="ARBA00023015"/>
    </source>
</evidence>
<evidence type="ECO:0000313" key="7">
    <source>
        <dbReference type="Proteomes" id="UP001515660"/>
    </source>
</evidence>
<dbReference type="Gene3D" id="1.10.10.60">
    <property type="entry name" value="Homeodomain-like"/>
    <property type="match status" value="1"/>
</dbReference>
<sequence>MDGTRSMAQRRRNPMPVPNHDRHFYSRNRAFGRFGIRIFQPQLMPQPHWHGHVELNFATHVRMAYDFDGTKLEVPDRRLVLFWAGVPHQLTGLQPLGEAPPRLANIYLPLDSFLQMRHIMGLQTALIGRGMVALPELLCDSNLVQQWYQDYRSGDFERAEIVKMELNALFRRALVSGFDYLRPPQNEIGTDRTLSSAHVRHVIAMVRHVLENLDKPLLNAQVTAVTGLHENYAVSLFSRTMQVPLKQFINRMRLMRARALLVESSTAISEVAEQCGFSSITQFYAQFRAGYGISPAALRQHYVQMDLR</sequence>
<dbReference type="SUPFAM" id="SSF46689">
    <property type="entry name" value="Homeodomain-like"/>
    <property type="match status" value="1"/>
</dbReference>
<comment type="caution">
    <text evidence="6">The sequence shown here is derived from an EMBL/GenBank/DDBJ whole genome shotgun (WGS) entry which is preliminary data.</text>
</comment>
<dbReference type="Proteomes" id="UP001515660">
    <property type="component" value="Unassembled WGS sequence"/>
</dbReference>
<reference evidence="6 7" key="1">
    <citation type="journal article" date="2022" name="Microorganisms">
        <title>Genome Sequence and Characterization of a Xanthorhodopsin-Containing, Aerobic Anoxygenic Phototrophic Rhodobacter Species, Isolated from Mesophilic Conditions at Yellowstone National Park.</title>
        <authorList>
            <person name="Kyndt J.A."/>
            <person name="Robertson S."/>
            <person name="Shoffstall I.B."/>
            <person name="Ramaley R.F."/>
            <person name="Meyer T.E."/>
        </authorList>
    </citation>
    <scope>NUCLEOTIDE SEQUENCE [LARGE SCALE GENOMIC DNA]</scope>
    <source>
        <strain evidence="6 7">M37P</strain>
    </source>
</reference>
<evidence type="ECO:0000259" key="5">
    <source>
        <dbReference type="PROSITE" id="PS01124"/>
    </source>
</evidence>
<name>A0ABX0G2P1_9RHOB</name>
<dbReference type="Pfam" id="PF12833">
    <property type="entry name" value="HTH_18"/>
    <property type="match status" value="1"/>
</dbReference>
<organism evidence="6 7">
    <name type="scientific">Rhodobacter calidifons</name>
    <dbReference type="NCBI Taxonomy" id="2715277"/>
    <lineage>
        <taxon>Bacteria</taxon>
        <taxon>Pseudomonadati</taxon>
        <taxon>Pseudomonadota</taxon>
        <taxon>Alphaproteobacteria</taxon>
        <taxon>Rhodobacterales</taxon>
        <taxon>Rhodobacter group</taxon>
        <taxon>Rhodobacter</taxon>
    </lineage>
</organism>
<dbReference type="InterPro" id="IPR009057">
    <property type="entry name" value="Homeodomain-like_sf"/>
</dbReference>
<dbReference type="InterPro" id="IPR018062">
    <property type="entry name" value="HTH_AraC-typ_CS"/>
</dbReference>
<protein>
    <submittedName>
        <fullName evidence="6">Helix-turn-helix domain-containing protein</fullName>
    </submittedName>
</protein>
<evidence type="ECO:0000256" key="2">
    <source>
        <dbReference type="ARBA" id="ARBA00023125"/>
    </source>
</evidence>
<keyword evidence="3" id="KW-0804">Transcription</keyword>
<dbReference type="PRINTS" id="PR00032">
    <property type="entry name" value="HTHARAC"/>
</dbReference>
<dbReference type="RefSeq" id="WP_166401408.1">
    <property type="nucleotide sequence ID" value="NZ_JAANHS010000001.1"/>
</dbReference>
<evidence type="ECO:0000256" key="4">
    <source>
        <dbReference type="SAM" id="MobiDB-lite"/>
    </source>
</evidence>
<feature type="region of interest" description="Disordered" evidence="4">
    <location>
        <begin position="1"/>
        <end position="22"/>
    </location>
</feature>
<dbReference type="InterPro" id="IPR020449">
    <property type="entry name" value="Tscrpt_reg_AraC-type_HTH"/>
</dbReference>
<keyword evidence="2" id="KW-0238">DNA-binding</keyword>
<keyword evidence="1" id="KW-0805">Transcription regulation</keyword>
<dbReference type="PROSITE" id="PS00041">
    <property type="entry name" value="HTH_ARAC_FAMILY_1"/>
    <property type="match status" value="1"/>
</dbReference>
<gene>
    <name evidence="6" type="ORF">G8O29_01240</name>
</gene>
<dbReference type="SMART" id="SM00342">
    <property type="entry name" value="HTH_ARAC"/>
    <property type="match status" value="1"/>
</dbReference>
<dbReference type="PANTHER" id="PTHR43280:SF2">
    <property type="entry name" value="HTH-TYPE TRANSCRIPTIONAL REGULATOR EXSA"/>
    <property type="match status" value="1"/>
</dbReference>
<keyword evidence="7" id="KW-1185">Reference proteome</keyword>
<feature type="domain" description="HTH araC/xylS-type" evidence="5">
    <location>
        <begin position="203"/>
        <end position="301"/>
    </location>
</feature>
<accession>A0ABX0G2P1</accession>